<dbReference type="AlphaFoldDB" id="V9IFF8"/>
<reference evidence="1" key="1">
    <citation type="submission" date="2011-11" db="EMBL/GenBank/DDBJ databases">
        <title>Decoding the brain transcriptome of the Eastern honeybee (Apis cerana) based on pyrosequencing.</title>
        <authorList>
            <person name="Sun L."/>
            <person name="Zheng H."/>
            <person name="Wang Y."/>
            <person name="Xie X."/>
            <person name="Zhu Y."/>
            <person name="Gu W."/>
            <person name="Wang S."/>
        </authorList>
    </citation>
    <scope>NUCLEOTIDE SEQUENCE</scope>
    <source>
        <tissue evidence="1">Brain</tissue>
    </source>
</reference>
<sequence>MAEAFLPFSEIPETGPDRGIESLEQIHLKLSRPIRKSTDIIQALEHRKGDNQATEFLSKLSSKAERK</sequence>
<evidence type="ECO:0000313" key="1">
    <source>
        <dbReference type="EMBL" id="AEY59402.1"/>
    </source>
</evidence>
<gene>
    <name evidence="1" type="ORF">ACCB02504</name>
</gene>
<dbReference type="EMBL" id="JR041298">
    <property type="protein sequence ID" value="AEY59402.1"/>
    <property type="molecule type" value="mRNA"/>
</dbReference>
<proteinExistence type="evidence at transcript level"/>
<accession>V9IFF8</accession>
<organism evidence="1">
    <name type="scientific">Apis cerana</name>
    <name type="common">Indian honeybee</name>
    <dbReference type="NCBI Taxonomy" id="7461"/>
    <lineage>
        <taxon>Eukaryota</taxon>
        <taxon>Metazoa</taxon>
        <taxon>Ecdysozoa</taxon>
        <taxon>Arthropoda</taxon>
        <taxon>Hexapoda</taxon>
        <taxon>Insecta</taxon>
        <taxon>Pterygota</taxon>
        <taxon>Neoptera</taxon>
        <taxon>Endopterygota</taxon>
        <taxon>Hymenoptera</taxon>
        <taxon>Apocrita</taxon>
        <taxon>Aculeata</taxon>
        <taxon>Apoidea</taxon>
        <taxon>Anthophila</taxon>
        <taxon>Apidae</taxon>
        <taxon>Apis</taxon>
    </lineage>
</organism>
<name>V9IFF8_APICE</name>
<protein>
    <submittedName>
        <fullName evidence="1">Uncharacterized protein</fullName>
    </submittedName>
</protein>